<keyword evidence="3" id="KW-1185">Reference proteome</keyword>
<dbReference type="Gene3D" id="3.30.420.10">
    <property type="entry name" value="Ribonuclease H-like superfamily/Ribonuclease H"/>
    <property type="match status" value="1"/>
</dbReference>
<dbReference type="RefSeq" id="WP_029054625.1">
    <property type="nucleotide sequence ID" value="NZ_CP015108.1"/>
</dbReference>
<evidence type="ECO:0000313" key="2">
    <source>
        <dbReference type="EMBL" id="ARF15537.1"/>
    </source>
</evidence>
<dbReference type="PANTHER" id="PTHR47723">
    <property type="entry name" value="OS05G0353850 PROTEIN"/>
    <property type="match status" value="1"/>
</dbReference>
<dbReference type="SUPFAM" id="SSF53098">
    <property type="entry name" value="Ribonuclease H-like"/>
    <property type="match status" value="1"/>
</dbReference>
<feature type="domain" description="RNase H type-1" evidence="1">
    <location>
        <begin position="1"/>
        <end position="126"/>
    </location>
</feature>
<proteinExistence type="predicted"/>
<dbReference type="InterPro" id="IPR053151">
    <property type="entry name" value="RNase_H-like"/>
</dbReference>
<dbReference type="Pfam" id="PF13456">
    <property type="entry name" value="RVT_3"/>
    <property type="match status" value="1"/>
</dbReference>
<dbReference type="InterPro" id="IPR002156">
    <property type="entry name" value="RNaseH_domain"/>
</dbReference>
<evidence type="ECO:0000259" key="1">
    <source>
        <dbReference type="PROSITE" id="PS50879"/>
    </source>
</evidence>
<evidence type="ECO:0000313" key="3">
    <source>
        <dbReference type="Proteomes" id="UP000192486"/>
    </source>
</evidence>
<organism evidence="2 3">
    <name type="scientific">Sporosarcina ureae</name>
    <dbReference type="NCBI Taxonomy" id="1571"/>
    <lineage>
        <taxon>Bacteria</taxon>
        <taxon>Bacillati</taxon>
        <taxon>Bacillota</taxon>
        <taxon>Bacilli</taxon>
        <taxon>Bacillales</taxon>
        <taxon>Caryophanaceae</taxon>
        <taxon>Sporosarcina</taxon>
    </lineage>
</organism>
<dbReference type="InterPro" id="IPR012337">
    <property type="entry name" value="RNaseH-like_sf"/>
</dbReference>
<dbReference type="CDD" id="cd09279">
    <property type="entry name" value="RNase_HI_like"/>
    <property type="match status" value="1"/>
</dbReference>
<gene>
    <name evidence="2" type="primary">rnhA</name>
    <name evidence="2" type="ORF">SporoS204_16050</name>
</gene>
<protein>
    <submittedName>
        <fullName evidence="2">Ribonuclease H</fullName>
    </submittedName>
</protein>
<name>A0ABM6JZA4_SPOUR</name>
<sequence>MLEVYIDGASAGNPGLSGIGVYIKGEGQDVRISEPIEPTNNHHAEFQALVRGLEEASKLTTGMVSVRSDSTVVVQSMEKEFVKNEQYAPHLKEALSLAATFDFFFIKWIADSTNKTADTLARQAILMQKKQKE</sequence>
<dbReference type="PANTHER" id="PTHR47723:SF19">
    <property type="entry name" value="POLYNUCLEOTIDYL TRANSFERASE, RIBONUCLEASE H-LIKE SUPERFAMILY PROTEIN"/>
    <property type="match status" value="1"/>
</dbReference>
<accession>A0ABM6JZA4</accession>
<dbReference type="InterPro" id="IPR036397">
    <property type="entry name" value="RNaseH_sf"/>
</dbReference>
<dbReference type="Proteomes" id="UP000192486">
    <property type="component" value="Chromosome"/>
</dbReference>
<dbReference type="PROSITE" id="PS50879">
    <property type="entry name" value="RNASE_H_1"/>
    <property type="match status" value="1"/>
</dbReference>
<reference evidence="2 3" key="1">
    <citation type="submission" date="2016-04" db="EMBL/GenBank/DDBJ databases">
        <title>Comparative Genomics and Epigenetics of Sporosarcina ureae.</title>
        <authorList>
            <person name="Oliver A.S."/>
            <person name="Cooper K.K."/>
        </authorList>
    </citation>
    <scope>NUCLEOTIDE SEQUENCE [LARGE SCALE GENOMIC DNA]</scope>
    <source>
        <strain evidence="2 3">S204</strain>
    </source>
</reference>
<dbReference type="EMBL" id="CP015108">
    <property type="protein sequence ID" value="ARF15537.1"/>
    <property type="molecule type" value="Genomic_DNA"/>
</dbReference>